<evidence type="ECO:0000313" key="7">
    <source>
        <dbReference type="Proteomes" id="UP001370100"/>
    </source>
</evidence>
<dbReference type="NCBIfam" id="NF005898">
    <property type="entry name" value="PRK07868.1"/>
    <property type="match status" value="1"/>
</dbReference>
<evidence type="ECO:0000256" key="4">
    <source>
        <dbReference type="ARBA" id="ARBA00022840"/>
    </source>
</evidence>
<evidence type="ECO:0000256" key="2">
    <source>
        <dbReference type="ARBA" id="ARBA00022598"/>
    </source>
</evidence>
<evidence type="ECO:0000259" key="5">
    <source>
        <dbReference type="Pfam" id="PF00501"/>
    </source>
</evidence>
<dbReference type="InterPro" id="IPR029058">
    <property type="entry name" value="AB_hydrolase_fold"/>
</dbReference>
<dbReference type="Gene3D" id="3.40.50.12780">
    <property type="entry name" value="N-terminal domain of ligase-like"/>
    <property type="match status" value="1"/>
</dbReference>
<keyword evidence="7" id="KW-1185">Reference proteome</keyword>
<comment type="similarity">
    <text evidence="1">Belongs to the ATP-dependent AMP-binding enzyme family.</text>
</comment>
<gene>
    <name evidence="6" type="ORF">WCD41_27920</name>
</gene>
<dbReference type="EMBL" id="JBBEGL010000012">
    <property type="protein sequence ID" value="MEJ2890316.1"/>
    <property type="molecule type" value="Genomic_DNA"/>
</dbReference>
<proteinExistence type="inferred from homology"/>
<dbReference type="Gene3D" id="3.40.50.1820">
    <property type="entry name" value="alpha/beta hydrolase"/>
    <property type="match status" value="1"/>
</dbReference>
<dbReference type="InterPro" id="IPR000873">
    <property type="entry name" value="AMP-dep_synth/lig_dom"/>
</dbReference>
<dbReference type="PANTHER" id="PTHR43107:SF15">
    <property type="entry name" value="FATTY ACID TRANSPORT PROTEIN 3, ISOFORM A"/>
    <property type="match status" value="1"/>
</dbReference>
<reference evidence="6 7" key="1">
    <citation type="submission" date="2024-03" db="EMBL/GenBank/DDBJ databases">
        <title>Actinomycetospora sp. OC33-EN06, a novel actinomycete isolated from wild orchid (Aerides multiflora).</title>
        <authorList>
            <person name="Suriyachadkun C."/>
        </authorList>
    </citation>
    <scope>NUCLEOTIDE SEQUENCE [LARGE SCALE GENOMIC DNA]</scope>
    <source>
        <strain evidence="6 7">OC33-EN06</strain>
    </source>
</reference>
<dbReference type="SUPFAM" id="SSF53474">
    <property type="entry name" value="alpha/beta-Hydrolases"/>
    <property type="match status" value="1"/>
</dbReference>
<dbReference type="SUPFAM" id="SSF56801">
    <property type="entry name" value="Acetyl-CoA synthetase-like"/>
    <property type="match status" value="1"/>
</dbReference>
<dbReference type="Pfam" id="PF00501">
    <property type="entry name" value="AMP-binding"/>
    <property type="match status" value="1"/>
</dbReference>
<dbReference type="PANTHER" id="PTHR43107">
    <property type="entry name" value="LONG-CHAIN FATTY ACID TRANSPORT PROTEIN"/>
    <property type="match status" value="1"/>
</dbReference>
<feature type="domain" description="AMP-dependent synthetase/ligase" evidence="5">
    <location>
        <begin position="454"/>
        <end position="790"/>
    </location>
</feature>
<evidence type="ECO:0000256" key="1">
    <source>
        <dbReference type="ARBA" id="ARBA00006432"/>
    </source>
</evidence>
<keyword evidence="4" id="KW-0067">ATP-binding</keyword>
<dbReference type="Proteomes" id="UP001370100">
    <property type="component" value="Unassembled WGS sequence"/>
</dbReference>
<dbReference type="InterPro" id="IPR042099">
    <property type="entry name" value="ANL_N_sf"/>
</dbReference>
<comment type="caution">
    <text evidence="6">The sequence shown here is derived from an EMBL/GenBank/DDBJ whole genome shotgun (WGS) entry which is preliminary data.</text>
</comment>
<evidence type="ECO:0000256" key="3">
    <source>
        <dbReference type="ARBA" id="ARBA00022741"/>
    </source>
</evidence>
<organism evidence="6 7">
    <name type="scientific">Actinomycetospora aeridis</name>
    <dbReference type="NCBI Taxonomy" id="3129231"/>
    <lineage>
        <taxon>Bacteria</taxon>
        <taxon>Bacillati</taxon>
        <taxon>Actinomycetota</taxon>
        <taxon>Actinomycetes</taxon>
        <taxon>Pseudonocardiales</taxon>
        <taxon>Pseudonocardiaceae</taxon>
        <taxon>Actinomycetospora</taxon>
    </lineage>
</organism>
<dbReference type="RefSeq" id="WP_337718514.1">
    <property type="nucleotide sequence ID" value="NZ_JBBEGL010000012.1"/>
</dbReference>
<keyword evidence="3" id="KW-0547">Nucleotide-binding</keyword>
<sequence>MPSLPSLDDLPGASSVLGLLRRVGATAVNATDVLAHGGFVTDEQYSPYEVVSTHRVHKLRRYFPDDVPPDAPVMLLVHALMISGDVWDISPDTSAVAALHGMGIDVWTIDFGWPEREPGGLERTLTDHALALSDAVDEVSAATGRDVVLGGQSQGGMFCYQVAAYRRGANIDSLITFGSPVDTRAPMGVPMSPENAAVLARAYLASGLARRISIPGWAMRAATQMLTPIGVAQGKAQWYANLHDRERLLPRERLRMYLDGQGWTAYAGPAFAELLEQFMVHNRMLEGGFVFRDRLVSLADIDVPILTVVGSADLLATPPAVRAIRRAAPRAEVYELNVPIGHFGIIGGARARKLTWPTVGGWIHWRDGQGELPAALVPADRVEEWDADALSGIRRWFGTAADLSVGTAVSAISGAVGAVRGAEDLVRAGVDQLARLGELGDVGSETRISLGLLLDEAARRDPGAIVYAFGDRVIRHGDFKRRVDSIVAVMLGLGMRPGERIGVRMASRPSLLSALAAISRLGATAVLLRPDGELARELALGRVTRLVTDPENVPVTAVTDLPCSVLGAGSNRDDLPGHVIDMEAIDPDRVRVPAWYRPNPRNAEDLAFVLFTGSGAGTREMLITNRRWALSARGAAEAAGLTATDTVYSVAPLHHSSAILHAMAGAIASGARLALASDPDPDTFWSEVRRYGATHVSYTWTSLRAITDRPPHANEPDHPIRVFMGSGLPRGLWRRVAERFAPARVVEVYASAEGEAILANPSGEKVGSVGRPLPGTPEVRVVDYALASGPHGSSSAGSVSRGIVTDADGYARPSAPGEVGLLVVRGRGSARQDVVPLRNLVEPGDSWLATGDLFTRDEDGDLWFVDHVRSLITTADGPVLPSVVSGTLEAVPGVALATAYGVGDDRNDGNEVLVGAVRPLPGARITGDALARAVRVLPRAQRPAFVQSVRIPTTTWARPDVASLRRGGVPAPRRNVTVWCLAADGETYEELPRA</sequence>
<name>A0ABU8ND64_9PSEU</name>
<protein>
    <submittedName>
        <fullName evidence="6">AMP-binding protein</fullName>
    </submittedName>
</protein>
<accession>A0ABU8ND64</accession>
<keyword evidence="2" id="KW-0436">Ligase</keyword>
<evidence type="ECO:0000313" key="6">
    <source>
        <dbReference type="EMBL" id="MEJ2890316.1"/>
    </source>
</evidence>